<dbReference type="InterPro" id="IPR028051">
    <property type="entry name" value="CheX-like_dom"/>
</dbReference>
<dbReference type="InterPro" id="IPR028976">
    <property type="entry name" value="CheC-like_sf"/>
</dbReference>
<gene>
    <name evidence="3" type="ORF">BS101_12255</name>
</gene>
<dbReference type="OrthoDB" id="9788100at2"/>
<dbReference type="AlphaFoldDB" id="A0A1L5F8Z3"/>
<dbReference type="Pfam" id="PF13690">
    <property type="entry name" value="CheX"/>
    <property type="match status" value="1"/>
</dbReference>
<protein>
    <submittedName>
        <fullName evidence="3">Chemotaxis protein CheX</fullName>
    </submittedName>
</protein>
<evidence type="ECO:0000259" key="2">
    <source>
        <dbReference type="Pfam" id="PF13690"/>
    </source>
</evidence>
<dbReference type="Proteomes" id="UP000184604">
    <property type="component" value="Chromosome"/>
</dbReference>
<evidence type="ECO:0000313" key="4">
    <source>
        <dbReference type="Proteomes" id="UP000184604"/>
    </source>
</evidence>
<reference evidence="3 4" key="1">
    <citation type="submission" date="2016-12" db="EMBL/GenBank/DDBJ databases">
        <title>Complete genome sequence of Clostridium kluyveri JZZ isolated from the pit mud of a Chinese flavor liquor-making factory.</title>
        <authorList>
            <person name="Wang Y."/>
        </authorList>
    </citation>
    <scope>NUCLEOTIDE SEQUENCE [LARGE SCALE GENOMIC DNA]</scope>
    <source>
        <strain evidence="3 4">JZZ</strain>
    </source>
</reference>
<proteinExistence type="predicted"/>
<dbReference type="CDD" id="cd17906">
    <property type="entry name" value="CheX"/>
    <property type="match status" value="1"/>
</dbReference>
<organism evidence="3 4">
    <name type="scientific">Clostridium kluyveri</name>
    <dbReference type="NCBI Taxonomy" id="1534"/>
    <lineage>
        <taxon>Bacteria</taxon>
        <taxon>Bacillati</taxon>
        <taxon>Bacillota</taxon>
        <taxon>Clostridia</taxon>
        <taxon>Eubacteriales</taxon>
        <taxon>Clostridiaceae</taxon>
        <taxon>Clostridium</taxon>
    </lineage>
</organism>
<evidence type="ECO:0000256" key="1">
    <source>
        <dbReference type="ARBA" id="ARBA00022500"/>
    </source>
</evidence>
<keyword evidence="1" id="KW-0145">Chemotaxis</keyword>
<name>A0A1L5F8Z3_CLOKL</name>
<accession>A0A1L5F8Z3</accession>
<feature type="domain" description="Chemotaxis phosphatase CheX-like" evidence="2">
    <location>
        <begin position="43"/>
        <end position="123"/>
    </location>
</feature>
<dbReference type="SUPFAM" id="SSF103039">
    <property type="entry name" value="CheC-like"/>
    <property type="match status" value="1"/>
</dbReference>
<evidence type="ECO:0000313" key="3">
    <source>
        <dbReference type="EMBL" id="APM39459.1"/>
    </source>
</evidence>
<dbReference type="PANTHER" id="PTHR39452">
    <property type="entry name" value="CHEY-P PHOSPHATASE CHEX"/>
    <property type="match status" value="1"/>
</dbReference>
<dbReference type="PANTHER" id="PTHR39452:SF1">
    <property type="entry name" value="CHEY-P PHOSPHATASE CHEX"/>
    <property type="match status" value="1"/>
</dbReference>
<dbReference type="RefSeq" id="WP_073539083.1">
    <property type="nucleotide sequence ID" value="NZ_CP018335.1"/>
</dbReference>
<dbReference type="InterPro" id="IPR038756">
    <property type="entry name" value="CheX-like"/>
</dbReference>
<sequence>MDVRYINPFIDSFIDIMPQLGVGNIKKGKLSVKNKTIDSIGVLIIIGIVGDLKGNIIYGVTMESAKNIASKMMMGMPVEELNEMAQSAISEMTNMVTARACTLFSDEGVNIEISTPTLMYGKFKATAASDKILCVELFVDDLPVEINISIEKNN</sequence>
<dbReference type="Gene3D" id="3.40.1550.10">
    <property type="entry name" value="CheC-like"/>
    <property type="match status" value="1"/>
</dbReference>
<dbReference type="EMBL" id="CP018335">
    <property type="protein sequence ID" value="APM39459.1"/>
    <property type="molecule type" value="Genomic_DNA"/>
</dbReference>
<dbReference type="GO" id="GO:0006935">
    <property type="term" value="P:chemotaxis"/>
    <property type="evidence" value="ECO:0007669"/>
    <property type="project" value="UniProtKB-KW"/>
</dbReference>